<dbReference type="InterPro" id="IPR011990">
    <property type="entry name" value="TPR-like_helical_dom_sf"/>
</dbReference>
<dbReference type="Pfam" id="PF13844">
    <property type="entry name" value="Glyco_transf_41"/>
    <property type="match status" value="2"/>
</dbReference>
<proteinExistence type="inferred from homology"/>
<dbReference type="Gene3D" id="3.40.50.150">
    <property type="entry name" value="Vaccinia Virus protein VP39"/>
    <property type="match status" value="2"/>
</dbReference>
<dbReference type="GO" id="GO:0008757">
    <property type="term" value="F:S-adenosylmethionine-dependent methyltransferase activity"/>
    <property type="evidence" value="ECO:0007669"/>
    <property type="project" value="InterPro"/>
</dbReference>
<keyword evidence="6" id="KW-0677">Repeat</keyword>
<reference evidence="11" key="1">
    <citation type="submission" date="2016-10" db="EMBL/GenBank/DDBJ databases">
        <title>Sequence of Gallionella enrichment culture.</title>
        <authorList>
            <person name="Poehlein A."/>
            <person name="Muehling M."/>
            <person name="Daniel R."/>
        </authorList>
    </citation>
    <scope>NUCLEOTIDE SEQUENCE</scope>
</reference>
<keyword evidence="5" id="KW-0808">Transferase</keyword>
<dbReference type="Gene3D" id="1.25.40.10">
    <property type="entry name" value="Tetratricopeptide repeat domain"/>
    <property type="match status" value="5"/>
</dbReference>
<accession>A0A1J5S6N5</accession>
<sequence length="1797" mass="200641">MVVKSKDSGMPTSGQINALASLFNQGRLEESELLALEMTRRYPKHGFGWKVLGAIHQQQGLIDGAFQALKMAAEFLPNDSEVQYNLGNSFYDQHLLPEAVSCYRKAVKLDSGFAMAHYNLGSVLKDQGLFAKAIVSYKKALSISPEHAAMNFNLALMLYEQADYIGAIEYYQRGLLLQPDFVMAYVILGASYKAVGELHKAEASYRNALSLDPNCFDAHNNLGVILSAMGDIVEAESCYRTAIKLEPNFASAYNNLGVLFKDQGRNVEAESYFIASLEKDPLYFLAHNNLAVTYRDQGRLSESELSCRNAIKVKPDYAEAYSNLGLALDGMGRLQEAVSAFEKALEYDPENAAMLSNFSVTLNTLSQLTRAEAYLKKALELAPEFVNAHVNLCVNYLAQGRIHDAEAICLKALKIQPDNAEAQNNLLFLMNYSDSYSANDCFEAASQYGLMVAEKADASFSSWRCESQPKLLRIGLVSGDLRQHAVSYFLENLVKHIEPSSLELIAYSTNARQDEVTARLKPYFSGWTSLVGISDKAAAQFIHNDGVHLLLDLSGHSAGNRLPIFAWKPAPVQVSWLGYFATTGVKAIDYFIADEVGVPKCNKSQFVERIKYLPDTRLCFTAPDAEVVVSALPALANGYVTFGCFQNMAKVGDDVLDLWAEVMRGVPHSKLRWQCKSFRDASVAEGLKKRLLKRGIQPDRIILLGSTLREAYFYAHAEVDMMLDTFPFTGGTTTCEALWMGVPTLTLAGSTLIARQGASLMSAAGLADWVAESKDEYVKKALFFAGDLSKLVYLRAGLRQQVLTSPLFDASRFARNMENVLWEMWRDCEAQPEMSQALTQHIAKAQLDQIQVHIEIISATRYSEDDFWSKSALGLSLKRHLKQDARLTANIAFENTRGLAEIFNECIDQAQDKDILVFIHDDVWIDDVNFAEAVIAGLEDFDVIGVAGNRRRVPNQPAWAFTEIKDGKFVTDVRSNLSGCVSHGDSAFGPESYFGELPAECELMDGVFLATKKECLKARNVGFDVQFDFHFYDLDFCRSARKAGLRLGTWLIKLTHQSQGAFGSQHWINKYQLYLNKWEETSSNNGIIFLQQLVNEREQDLQQAMSEVLQMAVEHQNAGRIEQAEQLYIEILSIHPEHALANHNLGVIEANTKGALVALPRLEIAVKASPDSEQFWVSYIDALMQSGAPDTAADAIELGQKFGLTNETAQMLAAEYVASLESQHKYEADVKVKRKAREHLLAHQLLDGLQGLEIGGAAHNAFGLNTRNVDYTAEMNTEFKLYEVSVCGEAMAVDVVAKGDDIPLPDKSVDFVISSHVIEHFFDPIKAIKEWMRLSRKYVFIIAPLPDALPSDRGKPLTTMQELLDRHSGKVKMSGVETEHYSIWTCETFKDMCLELIGDYGFHISHFEVVDTKVGNGFTVVLRHNSLVETEQDLQRSMSEMLQMALQYQNSGQIEQAKHLYLKVINIQPNHADANHNLGVIEARLNGASAALTHLEIAIMAKPKSEQFWVSYIDALMQSGANDNIIVSALELGQQCGGLKIATVKMLAAERIAAENKQASFCPVCNCQQVEFLPLPDSYQEIARRHGFIHFGQGEMTSAETYTCRNCGASDRERLYALWIDQQIEKGCFSANTRVIHFAPEAVLSAKLKSIDLFDYKTADLFMDRVDYKVDMMDMPFKDARFDFFICSHVLEHVSSDDQAIQELFRITKLGGSGILMAPIIVGLEKTQEDSNVTDEESRCRLYGQNDHVRLYAHNDYVNKIRSYGFRVEELGIDYFGEEAFISLGLKPTSILYVVRK</sequence>
<evidence type="ECO:0000259" key="10">
    <source>
        <dbReference type="Pfam" id="PF13844"/>
    </source>
</evidence>
<keyword evidence="4" id="KW-0328">Glycosyltransferase</keyword>
<dbReference type="Pfam" id="PF13432">
    <property type="entry name" value="TPR_16"/>
    <property type="match status" value="1"/>
</dbReference>
<evidence type="ECO:0000313" key="11">
    <source>
        <dbReference type="EMBL" id="OIQ97451.1"/>
    </source>
</evidence>
<feature type="domain" description="Methyltransferase type 11" evidence="8">
    <location>
        <begin position="1669"/>
        <end position="1713"/>
    </location>
</feature>
<dbReference type="PROSITE" id="PS50293">
    <property type="entry name" value="TPR_REGION"/>
    <property type="match status" value="3"/>
</dbReference>
<evidence type="ECO:0000256" key="5">
    <source>
        <dbReference type="ARBA" id="ARBA00022679"/>
    </source>
</evidence>
<protein>
    <recommendedName>
        <fullName evidence="3">protein O-GlcNAc transferase</fullName>
        <ecNumber evidence="3">2.4.1.255</ecNumber>
    </recommendedName>
</protein>
<comment type="similarity">
    <text evidence="2">Belongs to the glycosyltransferase 41 family. O-GlcNAc transferase subfamily.</text>
</comment>
<feature type="domain" description="Methyltransferase type 11" evidence="8">
    <location>
        <begin position="1264"/>
        <end position="1337"/>
    </location>
</feature>
<dbReference type="EMBL" id="MLJW01000133">
    <property type="protein sequence ID" value="OIQ97451.1"/>
    <property type="molecule type" value="Genomic_DNA"/>
</dbReference>
<dbReference type="SUPFAM" id="SSF53335">
    <property type="entry name" value="S-adenosyl-L-methionine-dependent methyltransferases"/>
    <property type="match status" value="2"/>
</dbReference>
<name>A0A1J5S6N5_9ZZZZ</name>
<dbReference type="InterPro" id="IPR019734">
    <property type="entry name" value="TPR_rpt"/>
</dbReference>
<evidence type="ECO:0000259" key="8">
    <source>
        <dbReference type="Pfam" id="PF08241"/>
    </source>
</evidence>
<evidence type="ECO:0000256" key="2">
    <source>
        <dbReference type="ARBA" id="ARBA00005386"/>
    </source>
</evidence>
<dbReference type="PANTHER" id="PTHR44835">
    <property type="entry name" value="UDP-N-ACETYLGLUCOSAMINE--PEPTIDE N-ACETYLGLUCOSAMINYLTRANSFERASE SPINDLY-RELATED"/>
    <property type="match status" value="1"/>
</dbReference>
<dbReference type="EC" id="2.4.1.255" evidence="3"/>
<organism evidence="11">
    <name type="scientific">mine drainage metagenome</name>
    <dbReference type="NCBI Taxonomy" id="410659"/>
    <lineage>
        <taxon>unclassified sequences</taxon>
        <taxon>metagenomes</taxon>
        <taxon>ecological metagenomes</taxon>
    </lineage>
</organism>
<dbReference type="InterPro" id="IPR059123">
    <property type="entry name" value="StrF_dom"/>
</dbReference>
<dbReference type="Pfam" id="PF13181">
    <property type="entry name" value="TPR_8"/>
    <property type="match status" value="2"/>
</dbReference>
<evidence type="ECO:0000256" key="3">
    <source>
        <dbReference type="ARBA" id="ARBA00011970"/>
    </source>
</evidence>
<dbReference type="InterPro" id="IPR051939">
    <property type="entry name" value="Glycosyltr_41/O-GlcNAc_trsf"/>
</dbReference>
<dbReference type="UniPathway" id="UPA00378"/>
<dbReference type="InterPro" id="IPR013216">
    <property type="entry name" value="Methyltransf_11"/>
</dbReference>
<dbReference type="InterPro" id="IPR029044">
    <property type="entry name" value="Nucleotide-diphossugar_trans"/>
</dbReference>
<dbReference type="InterPro" id="IPR029063">
    <property type="entry name" value="SAM-dependent_MTases_sf"/>
</dbReference>
<dbReference type="SUPFAM" id="SSF48452">
    <property type="entry name" value="TPR-like"/>
    <property type="match status" value="4"/>
</dbReference>
<gene>
    <name evidence="11" type="primary">ycf3_9</name>
    <name evidence="11" type="ORF">GALL_205830</name>
</gene>
<keyword evidence="7" id="KW-0802">TPR repeat</keyword>
<dbReference type="SMART" id="SM00028">
    <property type="entry name" value="TPR"/>
    <property type="match status" value="14"/>
</dbReference>
<feature type="domain" description="O-GlcNAc transferase C-terminal" evidence="10">
    <location>
        <begin position="454"/>
        <end position="616"/>
    </location>
</feature>
<dbReference type="Pfam" id="PF00515">
    <property type="entry name" value="TPR_1"/>
    <property type="match status" value="3"/>
</dbReference>
<dbReference type="PANTHER" id="PTHR44835:SF1">
    <property type="entry name" value="PROTEIN O-GLCNAC TRANSFERASE"/>
    <property type="match status" value="1"/>
</dbReference>
<dbReference type="Gene3D" id="3.40.50.11380">
    <property type="match status" value="1"/>
</dbReference>
<feature type="domain" description="Streptomycin biosynthesis protein StrF" evidence="9">
    <location>
        <begin position="891"/>
        <end position="1049"/>
    </location>
</feature>
<dbReference type="InterPro" id="IPR029489">
    <property type="entry name" value="OGT/SEC/SPY_C"/>
</dbReference>
<dbReference type="GO" id="GO:0097363">
    <property type="term" value="F:protein O-acetylglucosaminyltransferase activity"/>
    <property type="evidence" value="ECO:0007669"/>
    <property type="project" value="UniProtKB-EC"/>
</dbReference>
<dbReference type="Pfam" id="PF13712">
    <property type="entry name" value="Glyco_tranf_2_5"/>
    <property type="match status" value="1"/>
</dbReference>
<evidence type="ECO:0000256" key="7">
    <source>
        <dbReference type="ARBA" id="ARBA00022803"/>
    </source>
</evidence>
<comment type="caution">
    <text evidence="11">The sequence shown here is derived from an EMBL/GenBank/DDBJ whole genome shotgun (WGS) entry which is preliminary data.</text>
</comment>
<evidence type="ECO:0000256" key="6">
    <source>
        <dbReference type="ARBA" id="ARBA00022737"/>
    </source>
</evidence>
<comment type="pathway">
    <text evidence="1">Protein modification; protein glycosylation.</text>
</comment>
<evidence type="ECO:0000256" key="1">
    <source>
        <dbReference type="ARBA" id="ARBA00004922"/>
    </source>
</evidence>
<dbReference type="Gene3D" id="3.40.50.2000">
    <property type="entry name" value="Glycogen Phosphorylase B"/>
    <property type="match status" value="1"/>
</dbReference>
<evidence type="ECO:0000259" key="9">
    <source>
        <dbReference type="Pfam" id="PF13712"/>
    </source>
</evidence>
<dbReference type="SUPFAM" id="SSF53448">
    <property type="entry name" value="Nucleotide-diphospho-sugar transferases"/>
    <property type="match status" value="1"/>
</dbReference>
<dbReference type="PROSITE" id="PS50005">
    <property type="entry name" value="TPR"/>
    <property type="match status" value="8"/>
</dbReference>
<evidence type="ECO:0000256" key="4">
    <source>
        <dbReference type="ARBA" id="ARBA00022676"/>
    </source>
</evidence>
<dbReference type="Gene3D" id="3.90.550.10">
    <property type="entry name" value="Spore Coat Polysaccharide Biosynthesis Protein SpsA, Chain A"/>
    <property type="match status" value="1"/>
</dbReference>
<feature type="domain" description="O-GlcNAc transferase C-terminal" evidence="10">
    <location>
        <begin position="634"/>
        <end position="817"/>
    </location>
</feature>
<dbReference type="Pfam" id="PF08241">
    <property type="entry name" value="Methyltransf_11"/>
    <property type="match status" value="2"/>
</dbReference>
<dbReference type="Pfam" id="PF14559">
    <property type="entry name" value="TPR_19"/>
    <property type="match status" value="1"/>
</dbReference>